<protein>
    <submittedName>
        <fullName evidence="1">Uncharacterized protein</fullName>
    </submittedName>
</protein>
<reference evidence="1" key="1">
    <citation type="submission" date="2021-01" db="EMBL/GenBank/DDBJ databases">
        <authorList>
            <person name="Corre E."/>
            <person name="Pelletier E."/>
            <person name="Niang G."/>
            <person name="Scheremetjew M."/>
            <person name="Finn R."/>
            <person name="Kale V."/>
            <person name="Holt S."/>
            <person name="Cochrane G."/>
            <person name="Meng A."/>
            <person name="Brown T."/>
            <person name="Cohen L."/>
        </authorList>
    </citation>
    <scope>NUCLEOTIDE SEQUENCE</scope>
    <source>
        <strain evidence="1">B596</strain>
    </source>
</reference>
<organism evidence="1">
    <name type="scientific">Pseudo-nitzschia delicatissima</name>
    <dbReference type="NCBI Taxonomy" id="44447"/>
    <lineage>
        <taxon>Eukaryota</taxon>
        <taxon>Sar</taxon>
        <taxon>Stramenopiles</taxon>
        <taxon>Ochrophyta</taxon>
        <taxon>Bacillariophyta</taxon>
        <taxon>Bacillariophyceae</taxon>
        <taxon>Bacillariophycidae</taxon>
        <taxon>Bacillariales</taxon>
        <taxon>Bacillariaceae</taxon>
        <taxon>Pseudo-nitzschia</taxon>
    </lineage>
</organism>
<name>A0A7S0XKI4_9STRA</name>
<gene>
    <name evidence="1" type="ORF">PDEL0327_LOCUS1365</name>
</gene>
<proteinExistence type="predicted"/>
<evidence type="ECO:0000313" key="1">
    <source>
        <dbReference type="EMBL" id="CAD8729872.1"/>
    </source>
</evidence>
<dbReference type="EMBL" id="HBFG01001819">
    <property type="protein sequence ID" value="CAD8729872.1"/>
    <property type="molecule type" value="Transcribed_RNA"/>
</dbReference>
<sequence length="199" mass="22205">MFLPDAAAMNERKAEEERRKQAFRQIESWTLELMPPAIRDAAVISAQELICNDPSCSPVDTSVSIMFQSGVAGYVGLPMSAAEVSKEELVSKFPTKEVLEAWHRGEDADWPPLEDALPQLRFDVGTRVLCRIGPDAEKDWTPGTVTQLWYAEKDWPEGAFAPYKIQLDDGRQIFAPGDMDQVIRRMPESYAAAAPTSTE</sequence>
<dbReference type="AlphaFoldDB" id="A0A7S0XKI4"/>
<accession>A0A7S0XKI4</accession>